<dbReference type="InterPro" id="IPR020828">
    <property type="entry name" value="GlycerAld_3-P_DH_NAD(P)-bd"/>
</dbReference>
<dbReference type="Gene3D" id="3.40.50.720">
    <property type="entry name" value="NAD(P)-binding Rossmann-like Domain"/>
    <property type="match status" value="1"/>
</dbReference>
<feature type="region of interest" description="Disordered" evidence="15">
    <location>
        <begin position="1"/>
        <end position="52"/>
    </location>
</feature>
<keyword evidence="9" id="KW-0697">Rotamase</keyword>
<dbReference type="InterPro" id="IPR036322">
    <property type="entry name" value="WD40_repeat_dom_sf"/>
</dbReference>
<evidence type="ECO:0000256" key="7">
    <source>
        <dbReference type="ARBA" id="ARBA00023002"/>
    </source>
</evidence>
<dbReference type="SUPFAM" id="SSF50978">
    <property type="entry name" value="WD40 repeat-like"/>
    <property type="match status" value="1"/>
</dbReference>
<dbReference type="InterPro" id="IPR006424">
    <property type="entry name" value="Glyceraldehyde-3-P_DH_1"/>
</dbReference>
<dbReference type="AlphaFoldDB" id="A0A7R9BEF8"/>
<evidence type="ECO:0000256" key="8">
    <source>
        <dbReference type="ARBA" id="ARBA00023027"/>
    </source>
</evidence>
<dbReference type="GO" id="GO:0051287">
    <property type="term" value="F:NAD binding"/>
    <property type="evidence" value="ECO:0007669"/>
    <property type="project" value="InterPro"/>
</dbReference>
<dbReference type="FunFam" id="3.30.360.10:FF:000001">
    <property type="entry name" value="Glyceraldehyde-3-phosphate dehydrogenase"/>
    <property type="match status" value="1"/>
</dbReference>
<comment type="similarity">
    <text evidence="3 14">Belongs to the glyceraldehyde-3-phosphate dehydrogenase family.</text>
</comment>
<comment type="pathway">
    <text evidence="2">Carbohydrate degradation; glycolysis; pyruvate from D-glyceraldehyde 3-phosphate: step 1/5.</text>
</comment>
<dbReference type="EMBL" id="CAJPEX010000046">
    <property type="protein sequence ID" value="CAG0912751.1"/>
    <property type="molecule type" value="Genomic_DNA"/>
</dbReference>
<dbReference type="InterPro" id="IPR020829">
    <property type="entry name" value="GlycerAld_3-P_DH_cat"/>
</dbReference>
<dbReference type="EMBL" id="OA882083">
    <property type="protein sequence ID" value="CAD7272599.1"/>
    <property type="molecule type" value="Genomic_DNA"/>
</dbReference>
<dbReference type="InterPro" id="IPR002130">
    <property type="entry name" value="Cyclophilin-type_PPIase_dom"/>
</dbReference>
<dbReference type="Pfam" id="PF00044">
    <property type="entry name" value="Gp_dh_N"/>
    <property type="match status" value="1"/>
</dbReference>
<organism evidence="17">
    <name type="scientific">Notodromas monacha</name>
    <dbReference type="NCBI Taxonomy" id="399045"/>
    <lineage>
        <taxon>Eukaryota</taxon>
        <taxon>Metazoa</taxon>
        <taxon>Ecdysozoa</taxon>
        <taxon>Arthropoda</taxon>
        <taxon>Crustacea</taxon>
        <taxon>Oligostraca</taxon>
        <taxon>Ostracoda</taxon>
        <taxon>Podocopa</taxon>
        <taxon>Podocopida</taxon>
        <taxon>Cypridocopina</taxon>
        <taxon>Cypridoidea</taxon>
        <taxon>Cyprididae</taxon>
        <taxon>Notodromas</taxon>
    </lineage>
</organism>
<protein>
    <recommendedName>
        <fullName evidence="16">PPIase cyclophilin-type domain-containing protein</fullName>
    </recommendedName>
</protein>
<evidence type="ECO:0000256" key="12">
    <source>
        <dbReference type="ARBA" id="ARBA00047698"/>
    </source>
</evidence>
<dbReference type="InterPro" id="IPR036291">
    <property type="entry name" value="NAD(P)-bd_dom_sf"/>
</dbReference>
<dbReference type="Proteomes" id="UP000678499">
    <property type="component" value="Unassembled WGS sequence"/>
</dbReference>
<dbReference type="InterPro" id="IPR020830">
    <property type="entry name" value="GlycerAld_3-P_DH_AS"/>
</dbReference>
<dbReference type="PANTHER" id="PTHR10836:SF76">
    <property type="entry name" value="GLYCERALDEHYDE-3-PHOSPHATE DEHYDROGENASE-RELATED"/>
    <property type="match status" value="1"/>
</dbReference>
<dbReference type="InterPro" id="IPR029000">
    <property type="entry name" value="Cyclophilin-like_dom_sf"/>
</dbReference>
<name>A0A7R9BEF8_9CRUS</name>
<dbReference type="PRINTS" id="PR00078">
    <property type="entry name" value="G3PDHDRGNASE"/>
</dbReference>
<accession>A0A7R9BEF8</accession>
<reference evidence="17" key="1">
    <citation type="submission" date="2020-11" db="EMBL/GenBank/DDBJ databases">
        <authorList>
            <person name="Tran Van P."/>
        </authorList>
    </citation>
    <scope>NUCLEOTIDE SEQUENCE</scope>
</reference>
<evidence type="ECO:0000256" key="5">
    <source>
        <dbReference type="ARBA" id="ARBA00022574"/>
    </source>
</evidence>
<dbReference type="GO" id="GO:0006096">
    <property type="term" value="P:glycolytic process"/>
    <property type="evidence" value="ECO:0007669"/>
    <property type="project" value="UniProtKB-UniPathway"/>
</dbReference>
<feature type="domain" description="PPIase cyclophilin-type" evidence="16">
    <location>
        <begin position="485"/>
        <end position="639"/>
    </location>
</feature>
<dbReference type="SMART" id="SM00846">
    <property type="entry name" value="Gp_dh_N"/>
    <property type="match status" value="1"/>
</dbReference>
<dbReference type="Gene3D" id="3.30.360.10">
    <property type="entry name" value="Dihydrodipicolinate Reductase, domain 2"/>
    <property type="match status" value="1"/>
</dbReference>
<dbReference type="InterPro" id="IPR001680">
    <property type="entry name" value="WD40_rpt"/>
</dbReference>
<keyword evidence="10" id="KW-0324">Glycolysis</keyword>
<dbReference type="InterPro" id="IPR020831">
    <property type="entry name" value="GlycerAld/Erythrose_P_DH"/>
</dbReference>
<gene>
    <name evidence="17" type="ORF">NMOB1V02_LOCUS526</name>
</gene>
<dbReference type="InterPro" id="IPR015943">
    <property type="entry name" value="WD40/YVTN_repeat-like_dom_sf"/>
</dbReference>
<dbReference type="NCBIfam" id="TIGR01534">
    <property type="entry name" value="GAPDH-I"/>
    <property type="match status" value="1"/>
</dbReference>
<evidence type="ECO:0000313" key="18">
    <source>
        <dbReference type="Proteomes" id="UP000678499"/>
    </source>
</evidence>
<keyword evidence="7" id="KW-0560">Oxidoreductase</keyword>
<dbReference type="FunFam" id="2.40.100.10:FF:000003">
    <property type="entry name" value="Peptidylprolyl isomerase domain and WD repeat-containing 1"/>
    <property type="match status" value="1"/>
</dbReference>
<dbReference type="SUPFAM" id="SSF51735">
    <property type="entry name" value="NAD(P)-binding Rossmann-fold domains"/>
    <property type="match status" value="1"/>
</dbReference>
<dbReference type="FunFam" id="2.130.10.10:FF:000471">
    <property type="entry name" value="Peptidylprolyl isomerase domain and WD repeat-containing protein"/>
    <property type="match status" value="1"/>
</dbReference>
<sequence length="1004" mass="110991">MMKPPSGEENAAPKRKKIEEPEIPPEMQEHSETDSEGEIGPQPAPEKKRRRRVLPLEKTYLHALPDGEMYEKSFMHRDVITHVLVTHTKFIITASIDGHIKFWKKIDVGIEFVKHFRAHLGNIQSIATNSTGSLLCSASNEKTLKIFDVVNFDMINMIKLDFVPLCCEFVHSSGDPISAVAVSDADSPAIHIFDARGSETPLKILATLHTKPVRVMKYNVGLELVISGDTAGVFEYWASPKHDCIFPERLLDFDSKLDTDLFDLAKVKAVPRSMTFSPDWTRFAVWSSDRKLRLFRVVTGKLMKVYDESFATVTEMQQAKQLVPNIEFGRRMAIERELEKSEIATCWSNVLFDETGNFLIYATPLGIKVVNTVTNNCVRWLGKAENIRFLCLAIFQGKPGGAFDVRGPGTSGVGGGPISIELHASDNPTLEAIEPDPTIICTAFKKNRFYLFSRRGPGDERDVFNEKPSKEDIVAATDDLGHHKLYENAILHTTLGDVHIKLFIKETPKTAENFCVHSKSGYYNGHIFHRVIKGFMIQTGDPTGTGMGGESIWGGEFKDEFHPNLRHDRPYTVSMANAGPNSNGSQFFITVCPTPWLDNKHTVFGRVVRGMEVVQNISHAKVNKTDKPHDDIAIISVSLKSLQFQLSLLLHSGRKAIVCFICEIDRVSLSIMAKVGINGFGRIGRLVLRAALSKGVELVAVNDPFIDVDYMVYMFKYDSTHGRYKGEVHKDGADLVVDGKKIKVFGERDPANIPWASVNATYVVESTGVFTTIEKAGLHFKGGAKKVIISAPSADAPMYVMGVNHDSYDPKNNVVSNASCTTNCLAPLAKVVHDNFEIVEALMTTVHSITATQKTVDGPCGKTWRDGRGAAQNIIPASTGAAKAVGKVIPSLNGKLTGMAFRVPTHDVSVVDLTCRLGKDCTYDDIKAVLKAQSEGPLKGILGYTEDDVVSADFVGDTHSSIFDAKAGIQLNKNFVKLISWYDNEFGYSCRVVDLINHMFAKDK</sequence>
<proteinExistence type="inferred from homology"/>
<dbReference type="Pfam" id="PF02800">
    <property type="entry name" value="Gp_dh_C"/>
    <property type="match status" value="1"/>
</dbReference>
<dbReference type="GO" id="GO:0005829">
    <property type="term" value="C:cytosol"/>
    <property type="evidence" value="ECO:0007669"/>
    <property type="project" value="TreeGrafter"/>
</dbReference>
<dbReference type="Pfam" id="PF00160">
    <property type="entry name" value="Pro_isomerase"/>
    <property type="match status" value="1"/>
</dbReference>
<dbReference type="PROSITE" id="PS50082">
    <property type="entry name" value="WD_REPEATS_2"/>
    <property type="match status" value="1"/>
</dbReference>
<evidence type="ECO:0000256" key="3">
    <source>
        <dbReference type="ARBA" id="ARBA00007406"/>
    </source>
</evidence>
<evidence type="ECO:0000256" key="9">
    <source>
        <dbReference type="ARBA" id="ARBA00023110"/>
    </source>
</evidence>
<comment type="catalytic activity">
    <reaction evidence="12">
        <text>D-glyceraldehyde 3-phosphate + phosphate + NAD(+) = (2R)-3-phospho-glyceroyl phosphate + NADH + H(+)</text>
        <dbReference type="Rhea" id="RHEA:10300"/>
        <dbReference type="ChEBI" id="CHEBI:15378"/>
        <dbReference type="ChEBI" id="CHEBI:43474"/>
        <dbReference type="ChEBI" id="CHEBI:57540"/>
        <dbReference type="ChEBI" id="CHEBI:57604"/>
        <dbReference type="ChEBI" id="CHEBI:57945"/>
        <dbReference type="ChEBI" id="CHEBI:59776"/>
        <dbReference type="EC" id="1.2.1.12"/>
    </reaction>
</comment>
<dbReference type="GO" id="GO:0006006">
    <property type="term" value="P:glucose metabolic process"/>
    <property type="evidence" value="ECO:0007669"/>
    <property type="project" value="InterPro"/>
</dbReference>
<comment type="catalytic activity">
    <reaction evidence="1">
        <text>[protein]-peptidylproline (omega=180) = [protein]-peptidylproline (omega=0)</text>
        <dbReference type="Rhea" id="RHEA:16237"/>
        <dbReference type="Rhea" id="RHEA-COMP:10747"/>
        <dbReference type="Rhea" id="RHEA-COMP:10748"/>
        <dbReference type="ChEBI" id="CHEBI:83833"/>
        <dbReference type="ChEBI" id="CHEBI:83834"/>
        <dbReference type="EC" id="5.2.1.8"/>
    </reaction>
</comment>
<evidence type="ECO:0000256" key="15">
    <source>
        <dbReference type="SAM" id="MobiDB-lite"/>
    </source>
</evidence>
<dbReference type="CDD" id="cd05214">
    <property type="entry name" value="GAPDH_I_N"/>
    <property type="match status" value="1"/>
</dbReference>
<dbReference type="PANTHER" id="PTHR10836">
    <property type="entry name" value="GLYCERALDEHYDE 3-PHOSPHATE DEHYDROGENASE"/>
    <property type="match status" value="1"/>
</dbReference>
<evidence type="ECO:0000313" key="17">
    <source>
        <dbReference type="EMBL" id="CAD7272599.1"/>
    </source>
</evidence>
<dbReference type="SMART" id="SM00320">
    <property type="entry name" value="WD40"/>
    <property type="match status" value="4"/>
</dbReference>
<evidence type="ECO:0000256" key="11">
    <source>
        <dbReference type="ARBA" id="ARBA00023235"/>
    </source>
</evidence>
<feature type="repeat" description="WD" evidence="13">
    <location>
        <begin position="116"/>
        <end position="157"/>
    </location>
</feature>
<keyword evidence="8" id="KW-0520">NAD</keyword>
<dbReference type="Gene3D" id="2.130.10.10">
    <property type="entry name" value="YVTN repeat-like/Quinoprotein amine dehydrogenase"/>
    <property type="match status" value="1"/>
</dbReference>
<dbReference type="Pfam" id="PF00400">
    <property type="entry name" value="WD40"/>
    <property type="match status" value="1"/>
</dbReference>
<dbReference type="GO" id="GO:0050661">
    <property type="term" value="F:NADP binding"/>
    <property type="evidence" value="ECO:0007669"/>
    <property type="project" value="InterPro"/>
</dbReference>
<dbReference type="CDD" id="cd01927">
    <property type="entry name" value="cyclophilin_WD40"/>
    <property type="match status" value="1"/>
</dbReference>
<dbReference type="FunFam" id="3.40.50.720:FF:000020">
    <property type="entry name" value="Glyceraldehyde-3-phosphate dehydrogenase"/>
    <property type="match status" value="1"/>
</dbReference>
<evidence type="ECO:0000256" key="14">
    <source>
        <dbReference type="RuleBase" id="RU000397"/>
    </source>
</evidence>
<evidence type="ECO:0000256" key="2">
    <source>
        <dbReference type="ARBA" id="ARBA00004869"/>
    </source>
</evidence>
<dbReference type="OrthoDB" id="10264753at2759"/>
<evidence type="ECO:0000256" key="10">
    <source>
        <dbReference type="ARBA" id="ARBA00023152"/>
    </source>
</evidence>
<dbReference type="CDD" id="cd18126">
    <property type="entry name" value="GAPDH_I_C"/>
    <property type="match status" value="1"/>
</dbReference>
<evidence type="ECO:0000256" key="13">
    <source>
        <dbReference type="PROSITE-ProRule" id="PRU00221"/>
    </source>
</evidence>
<keyword evidence="18" id="KW-1185">Reference proteome</keyword>
<comment type="subunit">
    <text evidence="4">Homotetramer.</text>
</comment>
<evidence type="ECO:0000256" key="1">
    <source>
        <dbReference type="ARBA" id="ARBA00000971"/>
    </source>
</evidence>
<keyword evidence="6" id="KW-0677">Repeat</keyword>
<keyword evidence="5 13" id="KW-0853">WD repeat</keyword>
<dbReference type="GO" id="GO:0004365">
    <property type="term" value="F:glyceraldehyde-3-phosphate dehydrogenase (NAD+) (phosphorylating) activity"/>
    <property type="evidence" value="ECO:0007669"/>
    <property type="project" value="UniProtKB-EC"/>
</dbReference>
<evidence type="ECO:0000259" key="16">
    <source>
        <dbReference type="PROSITE" id="PS50072"/>
    </source>
</evidence>
<dbReference type="GO" id="GO:0003755">
    <property type="term" value="F:peptidyl-prolyl cis-trans isomerase activity"/>
    <property type="evidence" value="ECO:0007669"/>
    <property type="project" value="UniProtKB-KW"/>
</dbReference>
<dbReference type="GO" id="GO:0005634">
    <property type="term" value="C:nucleus"/>
    <property type="evidence" value="ECO:0007669"/>
    <property type="project" value="UniProtKB-ARBA"/>
</dbReference>
<keyword evidence="11" id="KW-0413">Isomerase</keyword>
<dbReference type="SUPFAM" id="SSF50891">
    <property type="entry name" value="Cyclophilin-like"/>
    <property type="match status" value="1"/>
</dbReference>
<dbReference type="Gene3D" id="2.40.100.10">
    <property type="entry name" value="Cyclophilin-like"/>
    <property type="match status" value="1"/>
</dbReference>
<dbReference type="SUPFAM" id="SSF55347">
    <property type="entry name" value="Glyceraldehyde-3-phosphate dehydrogenase-like, C-terminal domain"/>
    <property type="match status" value="1"/>
</dbReference>
<dbReference type="PROSITE" id="PS00071">
    <property type="entry name" value="GAPDH"/>
    <property type="match status" value="1"/>
</dbReference>
<dbReference type="UniPathway" id="UPA00109">
    <property type="reaction ID" value="UER00184"/>
</dbReference>
<evidence type="ECO:0000256" key="6">
    <source>
        <dbReference type="ARBA" id="ARBA00022737"/>
    </source>
</evidence>
<dbReference type="PROSITE" id="PS50072">
    <property type="entry name" value="CSA_PPIASE_2"/>
    <property type="match status" value="1"/>
</dbReference>
<evidence type="ECO:0000256" key="4">
    <source>
        <dbReference type="ARBA" id="ARBA00011881"/>
    </source>
</evidence>